<sequence length="160" mass="18688">MIIQIMGNVRFQITLDPSTWIFDDRKEELDKILRNDADEEQIDFSDSKEWNRQIIEGTTKPPTLKSEKKFKKQQLLDGTFAICLKPFLEYAEPVRGEDAMITFTHEADTTTLPYDARHTFYAHFSRDGKQLYEDGLIDVLVIKEGEIETRLEHVSGIRFD</sequence>
<reference evidence="1 2" key="1">
    <citation type="submission" date="2019-07" db="EMBL/GenBank/DDBJ databases">
        <title>Salinicoccus cyprini sp. nov., isolated from gastro-intestinal tract of mirror carp, Cyprinus carpio var. specularis, collected from Gobind Sagar Reservoir, Himachal Pradesh, India.</title>
        <authorList>
            <person name="Talwar C."/>
            <person name="Singh A.K."/>
            <person name="Lal R."/>
            <person name="Negi R.K."/>
        </authorList>
    </citation>
    <scope>NUCLEOTIDE SEQUENCE [LARGE SCALE GENOMIC DNA]</scope>
    <source>
        <strain evidence="1 2">CT19</strain>
    </source>
</reference>
<organism evidence="1 2">
    <name type="scientific">Salinicoccus cyprini</name>
    <dbReference type="NCBI Taxonomy" id="2493691"/>
    <lineage>
        <taxon>Bacteria</taxon>
        <taxon>Bacillati</taxon>
        <taxon>Bacillota</taxon>
        <taxon>Bacilli</taxon>
        <taxon>Bacillales</taxon>
        <taxon>Staphylococcaceae</taxon>
        <taxon>Salinicoccus</taxon>
    </lineage>
</organism>
<gene>
    <name evidence="1" type="ORF">FO441_02080</name>
</gene>
<proteinExistence type="predicted"/>
<dbReference type="OrthoDB" id="2404998at2"/>
<dbReference type="EMBL" id="VMSJ01000001">
    <property type="protein sequence ID" value="TVT29088.1"/>
    <property type="molecule type" value="Genomic_DNA"/>
</dbReference>
<evidence type="ECO:0000313" key="2">
    <source>
        <dbReference type="Proteomes" id="UP000315103"/>
    </source>
</evidence>
<dbReference type="AlphaFoldDB" id="A0A558AXV7"/>
<evidence type="ECO:0008006" key="3">
    <source>
        <dbReference type="Google" id="ProtNLM"/>
    </source>
</evidence>
<accession>A0A558AXV7</accession>
<dbReference type="RefSeq" id="WP_145285084.1">
    <property type="nucleotide sequence ID" value="NZ_VMSJ01000001.1"/>
</dbReference>
<name>A0A558AXV7_9STAP</name>
<dbReference type="Proteomes" id="UP000315103">
    <property type="component" value="Unassembled WGS sequence"/>
</dbReference>
<protein>
    <recommendedName>
        <fullName evidence="3">Peptidyl-prolyl cis-trans isomerase</fullName>
    </recommendedName>
</protein>
<keyword evidence="2" id="KW-1185">Reference proteome</keyword>
<comment type="caution">
    <text evidence="1">The sequence shown here is derived from an EMBL/GenBank/DDBJ whole genome shotgun (WGS) entry which is preliminary data.</text>
</comment>
<evidence type="ECO:0000313" key="1">
    <source>
        <dbReference type="EMBL" id="TVT29088.1"/>
    </source>
</evidence>